<dbReference type="Pfam" id="PF25601">
    <property type="entry name" value="AAA_lid_14"/>
    <property type="match status" value="1"/>
</dbReference>
<dbReference type="InterPro" id="IPR030828">
    <property type="entry name" value="HTH_TyrR"/>
</dbReference>
<dbReference type="SUPFAM" id="SSF52540">
    <property type="entry name" value="P-loop containing nucleoside triphosphate hydrolases"/>
    <property type="match status" value="1"/>
</dbReference>
<dbReference type="CDD" id="cd00130">
    <property type="entry name" value="PAS"/>
    <property type="match status" value="1"/>
</dbReference>
<dbReference type="Gene3D" id="3.40.50.300">
    <property type="entry name" value="P-loop containing nucleotide triphosphate hydrolases"/>
    <property type="match status" value="1"/>
</dbReference>
<dbReference type="InterPro" id="IPR025662">
    <property type="entry name" value="Sigma_54_int_dom_ATP-bd_1"/>
</dbReference>
<dbReference type="Gene3D" id="3.30.450.20">
    <property type="entry name" value="PAS domain"/>
    <property type="match status" value="1"/>
</dbReference>
<dbReference type="InterPro" id="IPR002078">
    <property type="entry name" value="Sigma_54_int"/>
</dbReference>
<evidence type="ECO:0000256" key="3">
    <source>
        <dbReference type="ARBA" id="ARBA00022840"/>
    </source>
</evidence>
<name>A0ABX7FNC7_BRECH</name>
<dbReference type="SMART" id="SM00091">
    <property type="entry name" value="PAS"/>
    <property type="match status" value="1"/>
</dbReference>
<dbReference type="InterPro" id="IPR058031">
    <property type="entry name" value="AAA_lid_NorR"/>
</dbReference>
<dbReference type="InterPro" id="IPR000014">
    <property type="entry name" value="PAS"/>
</dbReference>
<organism evidence="10 11">
    <name type="scientific">Brevibacillus choshinensis</name>
    <dbReference type="NCBI Taxonomy" id="54911"/>
    <lineage>
        <taxon>Bacteria</taxon>
        <taxon>Bacillati</taxon>
        <taxon>Bacillota</taxon>
        <taxon>Bacilli</taxon>
        <taxon>Bacillales</taxon>
        <taxon>Paenibacillaceae</taxon>
        <taxon>Brevibacillus</taxon>
    </lineage>
</organism>
<dbReference type="InterPro" id="IPR009057">
    <property type="entry name" value="Homeodomain-like_sf"/>
</dbReference>
<dbReference type="SUPFAM" id="SSF55785">
    <property type="entry name" value="PYP-like sensor domain (PAS domain)"/>
    <property type="match status" value="1"/>
</dbReference>
<dbReference type="Pfam" id="PF00158">
    <property type="entry name" value="Sigma54_activat"/>
    <property type="match status" value="1"/>
</dbReference>
<dbReference type="InterPro" id="IPR025944">
    <property type="entry name" value="Sigma_54_int_dom_CS"/>
</dbReference>
<evidence type="ECO:0000259" key="8">
    <source>
        <dbReference type="PROSITE" id="PS50045"/>
    </source>
</evidence>
<dbReference type="PANTHER" id="PTHR32071">
    <property type="entry name" value="TRANSCRIPTIONAL REGULATORY PROTEIN"/>
    <property type="match status" value="1"/>
</dbReference>
<sequence>MLQHNLNQELEWFQAIIHSIHDGVLVIDRDEIVRLINPEYTRITGVRPEVILGQPLRSVRPGAQLVDTLRDGKTRAGIYRKEGTTEYVVDMAPILLHGEIVGAVSICKGLTEVHKLSLELEKNKEKLLQLEKAMGSLYQTKYTFGHVVGAGNGLGAIVHIAKKAADSQLPVLITGESGTGKELFAQSIHNESKRANRPFIPVNCAAIPAALLESELFGYEEGSFTNAKKGGKMGLFEIAHGGTLFLDEIGELPYDLQAKLLRVLQERSIRKVGEVRERTIDVRVIAATNRDLTQLVEKKLFREDLYYRLHVLSIHIPALRERRGDIPELVASFLRTSADHPFTIEKEALQLLQQYDWPGNIRELKNTVDYSMCMAEGTHIQLNHLPAYLQQMNRAYPDFSHAASHSSLREVVDDAERRWIRETLCQFGEDVEERKKAAKRLGISLATLYNKMRKYRLLHTSKDSKSLE</sequence>
<accession>A0ABX7FNC7</accession>
<dbReference type="Gene3D" id="1.10.10.60">
    <property type="entry name" value="Homeodomain-like"/>
    <property type="match status" value="1"/>
</dbReference>
<dbReference type="PROSITE" id="PS00675">
    <property type="entry name" value="SIGMA54_INTERACT_1"/>
    <property type="match status" value="1"/>
</dbReference>
<dbReference type="EMBL" id="CP069127">
    <property type="protein sequence ID" value="QRG67179.1"/>
    <property type="molecule type" value="Genomic_DNA"/>
</dbReference>
<dbReference type="Gene3D" id="1.10.8.60">
    <property type="match status" value="1"/>
</dbReference>
<keyword evidence="4" id="KW-0805">Transcription regulation</keyword>
<gene>
    <name evidence="10" type="ORF">JNE38_27615</name>
</gene>
<evidence type="ECO:0000259" key="9">
    <source>
        <dbReference type="PROSITE" id="PS50112"/>
    </source>
</evidence>
<dbReference type="PROSITE" id="PS50045">
    <property type="entry name" value="SIGMA54_INTERACT_4"/>
    <property type="match status" value="1"/>
</dbReference>
<evidence type="ECO:0000313" key="11">
    <source>
        <dbReference type="Proteomes" id="UP000596248"/>
    </source>
</evidence>
<feature type="domain" description="PAS" evidence="9">
    <location>
        <begin position="9"/>
        <end position="54"/>
    </location>
</feature>
<evidence type="ECO:0000256" key="2">
    <source>
        <dbReference type="ARBA" id="ARBA00022797"/>
    </source>
</evidence>
<evidence type="ECO:0000313" key="10">
    <source>
        <dbReference type="EMBL" id="QRG67179.1"/>
    </source>
</evidence>
<evidence type="ECO:0000256" key="4">
    <source>
        <dbReference type="ARBA" id="ARBA00023015"/>
    </source>
</evidence>
<dbReference type="PROSITE" id="PS00688">
    <property type="entry name" value="SIGMA54_INTERACT_3"/>
    <property type="match status" value="1"/>
</dbReference>
<keyword evidence="11" id="KW-1185">Reference proteome</keyword>
<dbReference type="InterPro" id="IPR027417">
    <property type="entry name" value="P-loop_NTPase"/>
</dbReference>
<keyword evidence="1" id="KW-0547">Nucleotide-binding</keyword>
<keyword evidence="5" id="KW-0238">DNA-binding</keyword>
<evidence type="ECO:0000256" key="6">
    <source>
        <dbReference type="ARBA" id="ARBA00023163"/>
    </source>
</evidence>
<protein>
    <recommendedName>
        <fullName evidence="7">HTH-type transcriptional regulatory protein TyrR</fullName>
    </recommendedName>
</protein>
<keyword evidence="2" id="KW-0058">Aromatic hydrocarbons catabolism</keyword>
<feature type="domain" description="Sigma-54 factor interaction" evidence="8">
    <location>
        <begin position="147"/>
        <end position="373"/>
    </location>
</feature>
<dbReference type="InterPro" id="IPR003593">
    <property type="entry name" value="AAA+_ATPase"/>
</dbReference>
<dbReference type="Pfam" id="PF00989">
    <property type="entry name" value="PAS"/>
    <property type="match status" value="1"/>
</dbReference>
<keyword evidence="6" id="KW-0804">Transcription</keyword>
<reference evidence="10 11" key="1">
    <citation type="submission" date="2021-01" db="EMBL/GenBank/DDBJ databases">
        <title>Identification of strong promoters based on the transcriptome of Brevibacillus choshinensis.</title>
        <authorList>
            <person name="Yao D."/>
            <person name="Zhang K."/>
            <person name="Wu J."/>
        </authorList>
    </citation>
    <scope>NUCLEOTIDE SEQUENCE [LARGE SCALE GENOMIC DNA]</scope>
    <source>
        <strain evidence="10 11">HPD31-SP3</strain>
    </source>
</reference>
<dbReference type="Pfam" id="PF18024">
    <property type="entry name" value="HTH_50"/>
    <property type="match status" value="1"/>
</dbReference>
<dbReference type="InterPro" id="IPR035965">
    <property type="entry name" value="PAS-like_dom_sf"/>
</dbReference>
<evidence type="ECO:0000256" key="1">
    <source>
        <dbReference type="ARBA" id="ARBA00022741"/>
    </source>
</evidence>
<dbReference type="PROSITE" id="PS00676">
    <property type="entry name" value="SIGMA54_INTERACT_2"/>
    <property type="match status" value="1"/>
</dbReference>
<keyword evidence="3" id="KW-0067">ATP-binding</keyword>
<dbReference type="PANTHER" id="PTHR32071:SF57">
    <property type="entry name" value="C4-DICARBOXYLATE TRANSPORT TRANSCRIPTIONAL REGULATORY PROTEIN DCTD"/>
    <property type="match status" value="1"/>
</dbReference>
<dbReference type="CDD" id="cd00009">
    <property type="entry name" value="AAA"/>
    <property type="match status" value="1"/>
</dbReference>
<dbReference type="PROSITE" id="PS50112">
    <property type="entry name" value="PAS"/>
    <property type="match status" value="1"/>
</dbReference>
<dbReference type="InterPro" id="IPR025943">
    <property type="entry name" value="Sigma_54_int_dom_ATP-bd_2"/>
</dbReference>
<dbReference type="SUPFAM" id="SSF46689">
    <property type="entry name" value="Homeodomain-like"/>
    <property type="match status" value="1"/>
</dbReference>
<dbReference type="NCBIfam" id="TIGR00229">
    <property type="entry name" value="sensory_box"/>
    <property type="match status" value="1"/>
</dbReference>
<dbReference type="Proteomes" id="UP000596248">
    <property type="component" value="Chromosome"/>
</dbReference>
<proteinExistence type="predicted"/>
<evidence type="ECO:0000256" key="5">
    <source>
        <dbReference type="ARBA" id="ARBA00023125"/>
    </source>
</evidence>
<dbReference type="SMART" id="SM00382">
    <property type="entry name" value="AAA"/>
    <property type="match status" value="1"/>
</dbReference>
<dbReference type="RefSeq" id="WP_203354240.1">
    <property type="nucleotide sequence ID" value="NZ_CP069127.1"/>
</dbReference>
<dbReference type="InterPro" id="IPR013767">
    <property type="entry name" value="PAS_fold"/>
</dbReference>
<evidence type="ECO:0000256" key="7">
    <source>
        <dbReference type="ARBA" id="ARBA00029500"/>
    </source>
</evidence>